<dbReference type="Gene3D" id="3.40.630.30">
    <property type="match status" value="1"/>
</dbReference>
<proteinExistence type="predicted"/>
<dbReference type="PANTHER" id="PTHR36174">
    <property type="entry name" value="LIPID II:GLYCINE GLYCYLTRANSFERASE"/>
    <property type="match status" value="1"/>
</dbReference>
<dbReference type="GeneID" id="73290067"/>
<name>A0A9E7NBI3_9EURY</name>
<dbReference type="Proteomes" id="UP001056855">
    <property type="component" value="Chromosome"/>
</dbReference>
<dbReference type="InterPro" id="IPR016181">
    <property type="entry name" value="Acyl_CoA_acyltransferase"/>
</dbReference>
<dbReference type="SUPFAM" id="SSF55729">
    <property type="entry name" value="Acyl-CoA N-acyltransferases (Nat)"/>
    <property type="match status" value="1"/>
</dbReference>
<dbReference type="PANTHER" id="PTHR36174:SF1">
    <property type="entry name" value="LIPID II:GLYCINE GLYCYLTRANSFERASE"/>
    <property type="match status" value="1"/>
</dbReference>
<dbReference type="AlphaFoldDB" id="A0A9E7NBI3"/>
<evidence type="ECO:0000259" key="1">
    <source>
        <dbReference type="Pfam" id="PF13480"/>
    </source>
</evidence>
<keyword evidence="3" id="KW-1185">Reference proteome</keyword>
<sequence length="338" mass="38575">MGIEIERLDVREDADEWNRYVERADRTHPLYRAESLALQAEDTNTTVHPLVGFKGQEVVGLFPVFEFRKGPVTGAFSPAPYSWACYLGPVTCNLEKLKRRKMDRRTKAFLEESLAWVEANLSPMYAKFESVRIGDVRPFVWNGYEVEPKYTYVVDLGDDLDHLLDTFSGDARSNVRSADDFEGVYVIEEGSIDDIDRIVEQVRSRYASQGQSFHLSAGFVRSLYEELPRGSVRPYVCRVNGDFQGGILVLESDSTRYRWQGGVKPDADVDLPVNDLLDWQVMRDGLETGLERYDLVGAGVPSINRYKAKFNPRLETHYTVTSGAFGLDVLIDRYRKRK</sequence>
<dbReference type="InterPro" id="IPR038740">
    <property type="entry name" value="BioF2-like_GNAT_dom"/>
</dbReference>
<gene>
    <name evidence="2" type="ORF">NGM29_08435</name>
</gene>
<reference evidence="2" key="1">
    <citation type="submission" date="2022-06" db="EMBL/GenBank/DDBJ databases">
        <title>Diverse halophilic archaea isolated from saline environments.</title>
        <authorList>
            <person name="Cui H.-L."/>
        </authorList>
    </citation>
    <scope>NUCLEOTIDE SEQUENCE</scope>
    <source>
        <strain evidence="2">WLHS1</strain>
    </source>
</reference>
<evidence type="ECO:0000313" key="3">
    <source>
        <dbReference type="Proteomes" id="UP001056855"/>
    </source>
</evidence>
<protein>
    <submittedName>
        <fullName evidence="2">GNAT family N-acetyltransferase</fullName>
    </submittedName>
</protein>
<accession>A0A9E7NBI3</accession>
<evidence type="ECO:0000313" key="2">
    <source>
        <dbReference type="EMBL" id="UTF55262.1"/>
    </source>
</evidence>
<dbReference type="KEGG" id="sawl:NGM29_08435"/>
<feature type="domain" description="BioF2-like acetyltransferase" evidence="1">
    <location>
        <begin position="171"/>
        <end position="307"/>
    </location>
</feature>
<dbReference type="EMBL" id="CP100355">
    <property type="protein sequence ID" value="UTF55262.1"/>
    <property type="molecule type" value="Genomic_DNA"/>
</dbReference>
<dbReference type="RefSeq" id="WP_254160131.1">
    <property type="nucleotide sequence ID" value="NZ_CP100355.1"/>
</dbReference>
<dbReference type="InterPro" id="IPR050644">
    <property type="entry name" value="PG_Glycine_Bridge_Synth"/>
</dbReference>
<organism evidence="2 3">
    <name type="scientific">Natronosalvus rutilus</name>
    <dbReference type="NCBI Taxonomy" id="2953753"/>
    <lineage>
        <taxon>Archaea</taxon>
        <taxon>Methanobacteriati</taxon>
        <taxon>Methanobacteriota</taxon>
        <taxon>Stenosarchaea group</taxon>
        <taxon>Halobacteria</taxon>
        <taxon>Halobacteriales</taxon>
        <taxon>Natrialbaceae</taxon>
        <taxon>Natronosalvus</taxon>
    </lineage>
</organism>
<dbReference type="Pfam" id="PF13480">
    <property type="entry name" value="Acetyltransf_6"/>
    <property type="match status" value="1"/>
</dbReference>